<dbReference type="EMBL" id="BMJQ01000011">
    <property type="protein sequence ID" value="GGF31223.1"/>
    <property type="molecule type" value="Genomic_DNA"/>
</dbReference>
<comment type="similarity">
    <text evidence="1">Belongs to the LysR transcriptional regulatory family.</text>
</comment>
<dbReference type="PANTHER" id="PTHR30419:SF31">
    <property type="entry name" value="BLR3139 PROTEIN"/>
    <property type="match status" value="1"/>
</dbReference>
<dbReference type="InterPro" id="IPR050950">
    <property type="entry name" value="HTH-type_LysR_regulators"/>
</dbReference>
<dbReference type="GO" id="GO:0005829">
    <property type="term" value="C:cytosol"/>
    <property type="evidence" value="ECO:0007669"/>
    <property type="project" value="TreeGrafter"/>
</dbReference>
<accession>A0A8J3E3L0</accession>
<keyword evidence="4" id="KW-0804">Transcription</keyword>
<evidence type="ECO:0000256" key="1">
    <source>
        <dbReference type="ARBA" id="ARBA00009437"/>
    </source>
</evidence>
<comment type="caution">
    <text evidence="6">The sequence shown here is derived from an EMBL/GenBank/DDBJ whole genome shotgun (WGS) entry which is preliminary data.</text>
</comment>
<dbReference type="AlphaFoldDB" id="A0A8J3E3L0"/>
<dbReference type="FunFam" id="1.10.10.10:FF:000001">
    <property type="entry name" value="LysR family transcriptional regulator"/>
    <property type="match status" value="1"/>
</dbReference>
<dbReference type="Gene3D" id="1.10.10.10">
    <property type="entry name" value="Winged helix-like DNA-binding domain superfamily/Winged helix DNA-binding domain"/>
    <property type="match status" value="1"/>
</dbReference>
<dbReference type="RefSeq" id="WP_189049358.1">
    <property type="nucleotide sequence ID" value="NZ_BMJQ01000011.1"/>
</dbReference>
<dbReference type="SUPFAM" id="SSF53850">
    <property type="entry name" value="Periplasmic binding protein-like II"/>
    <property type="match status" value="1"/>
</dbReference>
<dbReference type="InterPro" id="IPR000847">
    <property type="entry name" value="LysR_HTH_N"/>
</dbReference>
<dbReference type="Proteomes" id="UP000646365">
    <property type="component" value="Unassembled WGS sequence"/>
</dbReference>
<feature type="domain" description="HTH lysR-type" evidence="5">
    <location>
        <begin position="1"/>
        <end position="58"/>
    </location>
</feature>
<evidence type="ECO:0000256" key="4">
    <source>
        <dbReference type="ARBA" id="ARBA00023163"/>
    </source>
</evidence>
<evidence type="ECO:0000313" key="7">
    <source>
        <dbReference type="Proteomes" id="UP000646365"/>
    </source>
</evidence>
<protein>
    <submittedName>
        <fullName evidence="6">LysR family transcriptional regulator</fullName>
    </submittedName>
</protein>
<dbReference type="GO" id="GO:0003677">
    <property type="term" value="F:DNA binding"/>
    <property type="evidence" value="ECO:0007669"/>
    <property type="project" value="UniProtKB-KW"/>
</dbReference>
<evidence type="ECO:0000256" key="2">
    <source>
        <dbReference type="ARBA" id="ARBA00023015"/>
    </source>
</evidence>
<reference evidence="6" key="1">
    <citation type="journal article" date="2014" name="Int. J. Syst. Evol. Microbiol.">
        <title>Complete genome sequence of Corynebacterium casei LMG S-19264T (=DSM 44701T), isolated from a smear-ripened cheese.</title>
        <authorList>
            <consortium name="US DOE Joint Genome Institute (JGI-PGF)"/>
            <person name="Walter F."/>
            <person name="Albersmeier A."/>
            <person name="Kalinowski J."/>
            <person name="Ruckert C."/>
        </authorList>
    </citation>
    <scope>NUCLEOTIDE SEQUENCE</scope>
    <source>
        <strain evidence="6">CGMCC 1.15725</strain>
    </source>
</reference>
<reference evidence="6" key="2">
    <citation type="submission" date="2020-09" db="EMBL/GenBank/DDBJ databases">
        <authorList>
            <person name="Sun Q."/>
            <person name="Zhou Y."/>
        </authorList>
    </citation>
    <scope>NUCLEOTIDE SEQUENCE</scope>
    <source>
        <strain evidence="6">CGMCC 1.15725</strain>
    </source>
</reference>
<keyword evidence="2" id="KW-0805">Transcription regulation</keyword>
<sequence length="306" mass="33777">MVIKQLVYLLALARERHFGLAAERSHISQPTLSAAIRQLEDELQVPIVERGNRFIGFTPEGERVLEYARRIVADCDALRQDLSEMRQGLTGHLRIGVVPSALPIVSRITGPFAVSHPRVSVTIMSLTSIEIQKQIDEFVLDVGLTYLDNEPVSRMRTLPLYREHYILLTPAGGPFAGRQSATWAEAASVPLCLLSPDMQNRRIVDKIFQSVGQTPQPTLETNSIVTLCLHVSAGQLSSVMPHTLLDMPGLPDGTIAVELTRPEVSYTLGFVMPDREPAQPLARALFALAPTLGLAEAMQWPLRQYG</sequence>
<keyword evidence="7" id="KW-1185">Reference proteome</keyword>
<proteinExistence type="inferred from homology"/>
<dbReference type="InterPro" id="IPR036390">
    <property type="entry name" value="WH_DNA-bd_sf"/>
</dbReference>
<evidence type="ECO:0000259" key="5">
    <source>
        <dbReference type="PROSITE" id="PS50931"/>
    </source>
</evidence>
<dbReference type="InterPro" id="IPR005119">
    <property type="entry name" value="LysR_subst-bd"/>
</dbReference>
<evidence type="ECO:0000256" key="3">
    <source>
        <dbReference type="ARBA" id="ARBA00023125"/>
    </source>
</evidence>
<dbReference type="Gene3D" id="3.40.190.290">
    <property type="match status" value="1"/>
</dbReference>
<dbReference type="PROSITE" id="PS50931">
    <property type="entry name" value="HTH_LYSR"/>
    <property type="match status" value="1"/>
</dbReference>
<evidence type="ECO:0000313" key="6">
    <source>
        <dbReference type="EMBL" id="GGF31223.1"/>
    </source>
</evidence>
<dbReference type="SUPFAM" id="SSF46785">
    <property type="entry name" value="Winged helix' DNA-binding domain"/>
    <property type="match status" value="1"/>
</dbReference>
<dbReference type="InterPro" id="IPR036388">
    <property type="entry name" value="WH-like_DNA-bd_sf"/>
</dbReference>
<gene>
    <name evidence="6" type="ORF">GCM10011611_41700</name>
</gene>
<keyword evidence="3" id="KW-0238">DNA-binding</keyword>
<organism evidence="6 7">
    <name type="scientific">Aliidongia dinghuensis</name>
    <dbReference type="NCBI Taxonomy" id="1867774"/>
    <lineage>
        <taxon>Bacteria</taxon>
        <taxon>Pseudomonadati</taxon>
        <taxon>Pseudomonadota</taxon>
        <taxon>Alphaproteobacteria</taxon>
        <taxon>Rhodospirillales</taxon>
        <taxon>Dongiaceae</taxon>
        <taxon>Aliidongia</taxon>
    </lineage>
</organism>
<dbReference type="CDD" id="cd05466">
    <property type="entry name" value="PBP2_LTTR_substrate"/>
    <property type="match status" value="1"/>
</dbReference>
<dbReference type="PRINTS" id="PR00039">
    <property type="entry name" value="HTHLYSR"/>
</dbReference>
<dbReference type="GO" id="GO:0003700">
    <property type="term" value="F:DNA-binding transcription factor activity"/>
    <property type="evidence" value="ECO:0007669"/>
    <property type="project" value="InterPro"/>
</dbReference>
<dbReference type="Pfam" id="PF00126">
    <property type="entry name" value="HTH_1"/>
    <property type="match status" value="1"/>
</dbReference>
<dbReference type="Pfam" id="PF03466">
    <property type="entry name" value="LysR_substrate"/>
    <property type="match status" value="1"/>
</dbReference>
<dbReference type="PANTHER" id="PTHR30419">
    <property type="entry name" value="HTH-TYPE TRANSCRIPTIONAL REGULATOR YBHD"/>
    <property type="match status" value="1"/>
</dbReference>
<name>A0A8J3E3L0_9PROT</name>